<keyword evidence="1" id="KW-0175">Coiled coil</keyword>
<dbReference type="InParanoid" id="B9RPK0"/>
<keyword evidence="2" id="KW-0812">Transmembrane</keyword>
<reference evidence="4" key="1">
    <citation type="journal article" date="2010" name="Nat. Biotechnol.">
        <title>Draft genome sequence of the oilseed species Ricinus communis.</title>
        <authorList>
            <person name="Chan A.P."/>
            <person name="Crabtree J."/>
            <person name="Zhao Q."/>
            <person name="Lorenzi H."/>
            <person name="Orvis J."/>
            <person name="Puiu D."/>
            <person name="Melake-Berhan A."/>
            <person name="Jones K.M."/>
            <person name="Redman J."/>
            <person name="Chen G."/>
            <person name="Cahoon E.B."/>
            <person name="Gedil M."/>
            <person name="Stanke M."/>
            <person name="Haas B.J."/>
            <person name="Wortman J.R."/>
            <person name="Fraser-Liggett C.M."/>
            <person name="Ravel J."/>
            <person name="Rabinowicz P.D."/>
        </authorList>
    </citation>
    <scope>NUCLEOTIDE SEQUENCE [LARGE SCALE GENOMIC DNA]</scope>
    <source>
        <strain evidence="4">cv. Hale</strain>
    </source>
</reference>
<feature type="transmembrane region" description="Helical" evidence="2">
    <location>
        <begin position="770"/>
        <end position="791"/>
    </location>
</feature>
<evidence type="ECO:0000313" key="4">
    <source>
        <dbReference type="Proteomes" id="UP000008311"/>
    </source>
</evidence>
<dbReference type="eggNOG" id="ENOG502QQ85">
    <property type="taxonomic scope" value="Eukaryota"/>
</dbReference>
<dbReference type="PANTHER" id="PTHR38937:SF2">
    <property type="entry name" value="MEMBRANE PROTEIN OF ER BODY-LIKE PROTEIN ISOFORM X1"/>
    <property type="match status" value="1"/>
</dbReference>
<accession>B9RPK0</accession>
<feature type="transmembrane region" description="Helical" evidence="2">
    <location>
        <begin position="652"/>
        <end position="671"/>
    </location>
</feature>
<keyword evidence="2" id="KW-1133">Transmembrane helix</keyword>
<dbReference type="CDD" id="cd01059">
    <property type="entry name" value="CCC1_like"/>
    <property type="match status" value="1"/>
</dbReference>
<dbReference type="InterPro" id="IPR052843">
    <property type="entry name" value="ER_body_metal_sequester"/>
</dbReference>
<protein>
    <recommendedName>
        <fullName evidence="5">Membrane protein of ER body-like protein</fullName>
    </recommendedName>
</protein>
<evidence type="ECO:0000256" key="2">
    <source>
        <dbReference type="SAM" id="Phobius"/>
    </source>
</evidence>
<dbReference type="FunCoup" id="B9RPK0">
    <property type="interactions" value="537"/>
</dbReference>
<feature type="transmembrane region" description="Helical" evidence="2">
    <location>
        <begin position="706"/>
        <end position="728"/>
    </location>
</feature>
<proteinExistence type="predicted"/>
<dbReference type="AlphaFoldDB" id="B9RPK0"/>
<organism evidence="3 4">
    <name type="scientific">Ricinus communis</name>
    <name type="common">Castor bean</name>
    <dbReference type="NCBI Taxonomy" id="3988"/>
    <lineage>
        <taxon>Eukaryota</taxon>
        <taxon>Viridiplantae</taxon>
        <taxon>Streptophyta</taxon>
        <taxon>Embryophyta</taxon>
        <taxon>Tracheophyta</taxon>
        <taxon>Spermatophyta</taxon>
        <taxon>Magnoliopsida</taxon>
        <taxon>eudicotyledons</taxon>
        <taxon>Gunneridae</taxon>
        <taxon>Pentapetalae</taxon>
        <taxon>rosids</taxon>
        <taxon>fabids</taxon>
        <taxon>Malpighiales</taxon>
        <taxon>Euphorbiaceae</taxon>
        <taxon>Acalyphoideae</taxon>
        <taxon>Acalypheae</taxon>
        <taxon>Ricinus</taxon>
    </lineage>
</organism>
<keyword evidence="4" id="KW-1185">Reference proteome</keyword>
<gene>
    <name evidence="3" type="ORF">RCOM_1378760</name>
</gene>
<dbReference type="Proteomes" id="UP000008311">
    <property type="component" value="Unassembled WGS sequence"/>
</dbReference>
<evidence type="ECO:0000313" key="3">
    <source>
        <dbReference type="EMBL" id="EEF46721.1"/>
    </source>
</evidence>
<evidence type="ECO:0008006" key="5">
    <source>
        <dbReference type="Google" id="ProtNLM"/>
    </source>
</evidence>
<dbReference type="EMBL" id="EQ973795">
    <property type="protein sequence ID" value="EEF46721.1"/>
    <property type="molecule type" value="Genomic_DNA"/>
</dbReference>
<evidence type="ECO:0000256" key="1">
    <source>
        <dbReference type="SAM" id="Coils"/>
    </source>
</evidence>
<name>B9RPK0_RICCO</name>
<dbReference type="STRING" id="3988.B9RPK0"/>
<feature type="transmembrane region" description="Helical" evidence="2">
    <location>
        <begin position="740"/>
        <end position="758"/>
    </location>
</feature>
<feature type="coiled-coil region" evidence="1">
    <location>
        <begin position="3"/>
        <end position="40"/>
    </location>
</feature>
<sequence length="828" mass="90232">MAMESNQHNLVYEEELLEEVEEEEALQRRHSNNCNNYNNKNGNGNVIHYCSTSISNGSNELGAANGDESDSAAKENRETHYGDNNSVYFDQHDGIWKCRHCNWTYCMGSPLVDLNQNIKKYLDMPMNVFVKNHSVQSGMITDISTAIRLSGCLLAGTETVNEVLEMKNDSVTSSTSETNSRDADVQVKDVENQEILIGELNDQCGEILGCRGFANSSLTALEKSHEEQNSKSVSFNNETRVAGDFDLIEEADKEETELDIERVLQKQNTHDLYCPNCNSCITRRVILRRRKPKGRNAHHKSKHNKPDRIFSSKLDVNSATSTKIEARDTVNIHSSDNAAGMADDYNSNRGPEIFRCLSCFSFFIPTGHCFKSFRLFGDSTGIENVQNLRKGPATNRNWLFSIFATDKKKMAIEQAGSEALPDQNSLVSSVSPPVGPVNDLGIASPVVRKEFVKFSTEDGTYLENASTSVGKKSDDATEKVITDASFGPMQAGVNALVSSTCGSLVPDQSQIDKNIRTAMEQNATQNDQASLILGTPLPTKLFADGLNGSTVVGHESRRNMFSSTQGTPVLETLKTGVGETSDAVEKTSQRAQNNDGSTEATSLLQSGTQTYTSEQGGAGISVDILKSIVYGGLIESITSLGVVSSAAGAGSATLNILALGLANLIGGLFIIGHNLNDLKNNHSAGSSRTNEQEDRYQVTLGRRENFSLHATVAIISFLIFGLVPPVIYGFSFYKSDDKDLKLAVVGSVSLVCIILLAIGKAHVQRQPKSYISTIFYFVSIGVMASGASYIVGNLIRHMVEKTGWFEPSLAVPTTVPERKPFQLGRASY</sequence>
<keyword evidence="2" id="KW-0472">Membrane</keyword>
<dbReference type="PANTHER" id="PTHR38937">
    <property type="entry name" value="MEMBRANE PROTEIN OF ER BODY-LIKE PROTEIN"/>
    <property type="match status" value="1"/>
</dbReference>